<dbReference type="EMBL" id="CP038441">
    <property type="protein sequence ID" value="QJT20840.1"/>
    <property type="molecule type" value="Genomic_DNA"/>
</dbReference>
<dbReference type="Gene3D" id="3.40.50.2300">
    <property type="match status" value="1"/>
</dbReference>
<evidence type="ECO:0000313" key="2">
    <source>
        <dbReference type="Proteomes" id="UP000501427"/>
    </source>
</evidence>
<proteinExistence type="predicted"/>
<dbReference type="InterPro" id="IPR011006">
    <property type="entry name" value="CheY-like_superfamily"/>
</dbReference>
<gene>
    <name evidence="1" type="ORF">E4184_04805</name>
</gene>
<reference evidence="1 2" key="1">
    <citation type="submission" date="2019-03" db="EMBL/GenBank/DDBJ databases">
        <title>Novel transposon Tn6433 accelerates the dissemination of tet(E) in Aeromonas from aerobic biofilm under oxytetracycline stress.</title>
        <authorList>
            <person name="Shi Y."/>
            <person name="Tian Z."/>
            <person name="Zhang Y."/>
            <person name="Zhang H."/>
            <person name="Yang M."/>
        </authorList>
    </citation>
    <scope>NUCLEOTIDE SEQUENCE [LARGE SCALE GENOMIC DNA]</scope>
    <source>
        <strain evidence="1 2">T0.1-19</strain>
    </source>
</reference>
<accession>A0A6M4Y6Z9</accession>
<dbReference type="RefSeq" id="WP_171275551.1">
    <property type="nucleotide sequence ID" value="NZ_CAWPJG010000001.1"/>
</dbReference>
<name>A0A6M4Y6Z9_AERME</name>
<dbReference type="SUPFAM" id="SSF52172">
    <property type="entry name" value="CheY-like"/>
    <property type="match status" value="1"/>
</dbReference>
<evidence type="ECO:0000313" key="1">
    <source>
        <dbReference type="EMBL" id="QJT20840.1"/>
    </source>
</evidence>
<sequence>MKILIIEDDEHKSSQILELINMAETPCNTVTVDNVWDAVRSLRESIPDKLILDMSLPSHKALPGEGTPVPLPTGGIEILFELKKKKQMSLPILILTQYPEILIEGEPVPVDKSAGVFAEEYGFKNIEACYYDHVDRSFWKKSTIYFLRK</sequence>
<dbReference type="AlphaFoldDB" id="A0A6M4Y6Z9"/>
<organism evidence="1 2">
    <name type="scientific">Aeromonas media</name>
    <dbReference type="NCBI Taxonomy" id="651"/>
    <lineage>
        <taxon>Bacteria</taxon>
        <taxon>Pseudomonadati</taxon>
        <taxon>Pseudomonadota</taxon>
        <taxon>Gammaproteobacteria</taxon>
        <taxon>Aeromonadales</taxon>
        <taxon>Aeromonadaceae</taxon>
        <taxon>Aeromonas</taxon>
    </lineage>
</organism>
<dbReference type="Proteomes" id="UP000501427">
    <property type="component" value="Chromosome"/>
</dbReference>
<protein>
    <submittedName>
        <fullName evidence="1">Response regulator transcription factor</fullName>
    </submittedName>
</protein>